<evidence type="ECO:0000256" key="2">
    <source>
        <dbReference type="ARBA" id="ARBA00022898"/>
    </source>
</evidence>
<comment type="similarity">
    <text evidence="3">Belongs to the trans-sulfuration enzymes family.</text>
</comment>
<accession>E8LE06</accession>
<gene>
    <name evidence="4" type="ORF">HMPREF9443_01084</name>
</gene>
<dbReference type="PANTHER" id="PTHR11808">
    <property type="entry name" value="TRANS-SULFURATION ENZYME FAMILY MEMBER"/>
    <property type="match status" value="1"/>
</dbReference>
<dbReference type="AlphaFoldDB" id="E8LE06"/>
<keyword evidence="5" id="KW-1185">Reference proteome</keyword>
<dbReference type="OrthoDB" id="9780685at2"/>
<dbReference type="GO" id="GO:0009086">
    <property type="term" value="P:methionine biosynthetic process"/>
    <property type="evidence" value="ECO:0007669"/>
    <property type="project" value="UniProtKB-ARBA"/>
</dbReference>
<dbReference type="GO" id="GO:0030170">
    <property type="term" value="F:pyridoxal phosphate binding"/>
    <property type="evidence" value="ECO:0007669"/>
    <property type="project" value="InterPro"/>
</dbReference>
<dbReference type="InterPro" id="IPR000277">
    <property type="entry name" value="Cys/Met-Metab_PyrdxlP-dep_enz"/>
</dbReference>
<dbReference type="FunFam" id="3.90.1150.10:FF:000033">
    <property type="entry name" value="Cystathionine gamma-synthase"/>
    <property type="match status" value="1"/>
</dbReference>
<dbReference type="Gene3D" id="3.90.1150.10">
    <property type="entry name" value="Aspartate Aminotransferase, domain 1"/>
    <property type="match status" value="1"/>
</dbReference>
<dbReference type="eggNOG" id="COG0626">
    <property type="taxonomic scope" value="Bacteria"/>
</dbReference>
<dbReference type="PANTHER" id="PTHR11808:SF90">
    <property type="entry name" value="CYSTATHIONINE GAMMA-SYNTHASE"/>
    <property type="match status" value="1"/>
</dbReference>
<comment type="caution">
    <text evidence="4">The sequence shown here is derived from an EMBL/GenBank/DDBJ whole genome shotgun (WGS) entry which is preliminary data.</text>
</comment>
<dbReference type="InterPro" id="IPR015424">
    <property type="entry name" value="PyrdxlP-dep_Trfase"/>
</dbReference>
<comment type="cofactor">
    <cofactor evidence="1 3">
        <name>pyridoxal 5'-phosphate</name>
        <dbReference type="ChEBI" id="CHEBI:597326"/>
    </cofactor>
</comment>
<keyword evidence="2 3" id="KW-0663">Pyridoxal phosphate</keyword>
<proteinExistence type="inferred from homology"/>
<sequence>MSIIRGIKTLPLRMEQHQKNAFTIAKWLQKQPRVQYVLYPGLENHPGYEINKAQTTGFGGMISFAVDNSETALQILEGVKLIKFAESLGGTESLITYPIRQTHTDLTAEECAEKGITDCLLRFSTGIEATQDLIDDLAQAFTAVE</sequence>
<evidence type="ECO:0000256" key="1">
    <source>
        <dbReference type="ARBA" id="ARBA00001933"/>
    </source>
</evidence>
<dbReference type="GO" id="GO:0019346">
    <property type="term" value="P:transsulfuration"/>
    <property type="evidence" value="ECO:0007669"/>
    <property type="project" value="InterPro"/>
</dbReference>
<dbReference type="Proteomes" id="UP000004923">
    <property type="component" value="Unassembled WGS sequence"/>
</dbReference>
<name>E8LE06_9FIRM</name>
<dbReference type="Pfam" id="PF01053">
    <property type="entry name" value="Cys_Met_Meta_PP"/>
    <property type="match status" value="1"/>
</dbReference>
<dbReference type="EMBL" id="AEVN01000044">
    <property type="protein sequence ID" value="EFY04906.1"/>
    <property type="molecule type" value="Genomic_DNA"/>
</dbReference>
<dbReference type="GO" id="GO:0005737">
    <property type="term" value="C:cytoplasm"/>
    <property type="evidence" value="ECO:0007669"/>
    <property type="project" value="TreeGrafter"/>
</dbReference>
<dbReference type="SUPFAM" id="SSF53383">
    <property type="entry name" value="PLP-dependent transferases"/>
    <property type="match status" value="1"/>
</dbReference>
<dbReference type="GO" id="GO:0016846">
    <property type="term" value="F:carbon-sulfur lyase activity"/>
    <property type="evidence" value="ECO:0007669"/>
    <property type="project" value="TreeGrafter"/>
</dbReference>
<evidence type="ECO:0000313" key="4">
    <source>
        <dbReference type="EMBL" id="EFY04906.1"/>
    </source>
</evidence>
<evidence type="ECO:0000256" key="3">
    <source>
        <dbReference type="RuleBase" id="RU362118"/>
    </source>
</evidence>
<organism evidence="4 5">
    <name type="scientific">Phascolarctobacterium succinatutens YIT 12067</name>
    <dbReference type="NCBI Taxonomy" id="626939"/>
    <lineage>
        <taxon>Bacteria</taxon>
        <taxon>Bacillati</taxon>
        <taxon>Bacillota</taxon>
        <taxon>Negativicutes</taxon>
        <taxon>Acidaminococcales</taxon>
        <taxon>Acidaminococcaceae</taxon>
        <taxon>Phascolarctobacterium</taxon>
    </lineage>
</organism>
<dbReference type="InterPro" id="IPR015422">
    <property type="entry name" value="PyrdxlP-dep_Trfase_small"/>
</dbReference>
<protein>
    <submittedName>
        <fullName evidence="4">Cys/Met metabolism PLP-dependent enzyme</fullName>
    </submittedName>
</protein>
<evidence type="ECO:0000313" key="5">
    <source>
        <dbReference type="Proteomes" id="UP000004923"/>
    </source>
</evidence>
<dbReference type="HOGENOM" id="CLU_018986_8_4_9"/>
<reference evidence="4 5" key="1">
    <citation type="submission" date="2011-01" db="EMBL/GenBank/DDBJ databases">
        <authorList>
            <person name="Weinstock G."/>
            <person name="Sodergren E."/>
            <person name="Clifton S."/>
            <person name="Fulton L."/>
            <person name="Fulton B."/>
            <person name="Courtney L."/>
            <person name="Fronick C."/>
            <person name="Harrison M."/>
            <person name="Strong C."/>
            <person name="Farmer C."/>
            <person name="Delahaunty K."/>
            <person name="Markovic C."/>
            <person name="Hall O."/>
            <person name="Minx P."/>
            <person name="Tomlinson C."/>
            <person name="Mitreva M."/>
            <person name="Hou S."/>
            <person name="Chen J."/>
            <person name="Wollam A."/>
            <person name="Pepin K.H."/>
            <person name="Johnson M."/>
            <person name="Bhonagiri V."/>
            <person name="Zhang X."/>
            <person name="Suruliraj S."/>
            <person name="Warren W."/>
            <person name="Chinwalla A."/>
            <person name="Mardis E.R."/>
            <person name="Wilson R.K."/>
        </authorList>
    </citation>
    <scope>NUCLEOTIDE SEQUENCE [LARGE SCALE GENOMIC DNA]</scope>
    <source>
        <strain evidence="4 5">YIT 12067</strain>
    </source>
</reference>